<dbReference type="PROSITE" id="PS00518">
    <property type="entry name" value="ZF_RING_1"/>
    <property type="match status" value="1"/>
</dbReference>
<organism evidence="14 15">
    <name type="scientific">Paratrimastix pyriformis</name>
    <dbReference type="NCBI Taxonomy" id="342808"/>
    <lineage>
        <taxon>Eukaryota</taxon>
        <taxon>Metamonada</taxon>
        <taxon>Preaxostyla</taxon>
        <taxon>Paratrimastigidae</taxon>
        <taxon>Paratrimastix</taxon>
    </lineage>
</organism>
<feature type="compositionally biased region" description="Low complexity" evidence="11">
    <location>
        <begin position="321"/>
        <end position="336"/>
    </location>
</feature>
<dbReference type="InterPro" id="IPR027484">
    <property type="entry name" value="PInositol-4-P-5-kinase_N"/>
</dbReference>
<dbReference type="SUPFAM" id="SSF57903">
    <property type="entry name" value="FYVE/PHD zinc finger"/>
    <property type="match status" value="1"/>
</dbReference>
<feature type="region of interest" description="Disordered" evidence="11">
    <location>
        <begin position="2569"/>
        <end position="2588"/>
    </location>
</feature>
<keyword evidence="4 10" id="KW-0547">Nucleotide-binding</keyword>
<feature type="region of interest" description="Disordered" evidence="11">
    <location>
        <begin position="1233"/>
        <end position="1252"/>
    </location>
</feature>
<dbReference type="InterPro" id="IPR017455">
    <property type="entry name" value="Znf_FYVE-rel"/>
</dbReference>
<keyword evidence="8 10" id="KW-0067">ATP-binding</keyword>
<evidence type="ECO:0000313" key="15">
    <source>
        <dbReference type="Proteomes" id="UP001141327"/>
    </source>
</evidence>
<dbReference type="InterPro" id="IPR013083">
    <property type="entry name" value="Znf_RING/FYVE/PHD"/>
</dbReference>
<dbReference type="InterPro" id="IPR002423">
    <property type="entry name" value="Cpn60/GroEL/TCP-1"/>
</dbReference>
<dbReference type="CDD" id="cd17300">
    <property type="entry name" value="PIPKc_PIKfyve"/>
    <property type="match status" value="1"/>
</dbReference>
<gene>
    <name evidence="14" type="ORF">PAPYR_8462</name>
</gene>
<dbReference type="Gene3D" id="3.30.800.10">
    <property type="entry name" value="Phosphatidylinositol Phosphate Kinase II Beta"/>
    <property type="match status" value="1"/>
</dbReference>
<dbReference type="InterPro" id="IPR044769">
    <property type="entry name" value="PIKfyve_PIPKc"/>
</dbReference>
<feature type="compositionally biased region" description="Low complexity" evidence="11">
    <location>
        <begin position="1701"/>
        <end position="1727"/>
    </location>
</feature>
<feature type="compositionally biased region" description="Acidic residues" evidence="11">
    <location>
        <begin position="239"/>
        <end position="255"/>
    </location>
</feature>
<dbReference type="SUPFAM" id="SSF52029">
    <property type="entry name" value="GroEL apical domain-like"/>
    <property type="match status" value="1"/>
</dbReference>
<keyword evidence="6 10" id="KW-0418">Kinase</keyword>
<feature type="region of interest" description="Disordered" evidence="11">
    <location>
        <begin position="429"/>
        <end position="476"/>
    </location>
</feature>
<dbReference type="SMART" id="SM00330">
    <property type="entry name" value="PIPKc"/>
    <property type="match status" value="1"/>
</dbReference>
<feature type="compositionally biased region" description="Low complexity" evidence="11">
    <location>
        <begin position="1926"/>
        <end position="1939"/>
    </location>
</feature>
<feature type="region of interest" description="Disordered" evidence="11">
    <location>
        <begin position="1893"/>
        <end position="1992"/>
    </location>
</feature>
<evidence type="ECO:0000256" key="5">
    <source>
        <dbReference type="ARBA" id="ARBA00022771"/>
    </source>
</evidence>
<feature type="compositionally biased region" description="Pro residues" evidence="11">
    <location>
        <begin position="443"/>
        <end position="457"/>
    </location>
</feature>
<evidence type="ECO:0000256" key="10">
    <source>
        <dbReference type="PROSITE-ProRule" id="PRU00781"/>
    </source>
</evidence>
<feature type="compositionally biased region" description="Polar residues" evidence="11">
    <location>
        <begin position="1501"/>
        <end position="1510"/>
    </location>
</feature>
<evidence type="ECO:0000256" key="9">
    <source>
        <dbReference type="PROSITE-ProRule" id="PRU00091"/>
    </source>
</evidence>
<dbReference type="InterPro" id="IPR027483">
    <property type="entry name" value="PInositol-4-P-4/5-kinase_C_sf"/>
</dbReference>
<protein>
    <recommendedName>
        <fullName evidence="1">1-phosphatidylinositol-3-phosphate 5-kinase</fullName>
        <ecNumber evidence="1">2.7.1.150</ecNumber>
    </recommendedName>
</protein>
<dbReference type="Gene3D" id="3.50.7.10">
    <property type="entry name" value="GroEL"/>
    <property type="match status" value="1"/>
</dbReference>
<dbReference type="SUPFAM" id="SSF56104">
    <property type="entry name" value="SAICAR synthase-like"/>
    <property type="match status" value="1"/>
</dbReference>
<feature type="region of interest" description="Disordered" evidence="11">
    <location>
        <begin position="846"/>
        <end position="865"/>
    </location>
</feature>
<dbReference type="Pfam" id="PF00118">
    <property type="entry name" value="Cpn60_TCP1"/>
    <property type="match status" value="1"/>
</dbReference>
<feature type="region of interest" description="Disordered" evidence="11">
    <location>
        <begin position="321"/>
        <end position="340"/>
    </location>
</feature>
<evidence type="ECO:0000256" key="6">
    <source>
        <dbReference type="ARBA" id="ARBA00022777"/>
    </source>
</evidence>
<keyword evidence="2 10" id="KW-0808">Transferase</keyword>
<evidence type="ECO:0000256" key="3">
    <source>
        <dbReference type="ARBA" id="ARBA00022723"/>
    </source>
</evidence>
<dbReference type="Pfam" id="PF01504">
    <property type="entry name" value="PIP5K"/>
    <property type="match status" value="1"/>
</dbReference>
<feature type="region of interest" description="Disordered" evidence="11">
    <location>
        <begin position="1501"/>
        <end position="1523"/>
    </location>
</feature>
<keyword evidence="5 9" id="KW-0863">Zinc-finger</keyword>
<evidence type="ECO:0000259" key="13">
    <source>
        <dbReference type="PROSITE" id="PS51455"/>
    </source>
</evidence>
<evidence type="ECO:0000256" key="4">
    <source>
        <dbReference type="ARBA" id="ARBA00022741"/>
    </source>
</evidence>
<dbReference type="Gene3D" id="3.30.40.10">
    <property type="entry name" value="Zinc/RING finger domain, C3HC4 (zinc finger)"/>
    <property type="match status" value="1"/>
</dbReference>
<proteinExistence type="predicted"/>
<feature type="compositionally biased region" description="Low complexity" evidence="11">
    <location>
        <begin position="197"/>
        <end position="224"/>
    </location>
</feature>
<feature type="region of interest" description="Disordered" evidence="11">
    <location>
        <begin position="176"/>
        <end position="316"/>
    </location>
</feature>
<feature type="region of interest" description="Disordered" evidence="11">
    <location>
        <begin position="126"/>
        <end position="146"/>
    </location>
</feature>
<dbReference type="InterPro" id="IPR011011">
    <property type="entry name" value="Znf_FYVE_PHD"/>
</dbReference>
<feature type="region of interest" description="Disordered" evidence="11">
    <location>
        <begin position="1672"/>
        <end position="1751"/>
    </location>
</feature>
<feature type="compositionally biased region" description="Low complexity" evidence="11">
    <location>
        <begin position="1962"/>
        <end position="1977"/>
    </location>
</feature>
<dbReference type="Proteomes" id="UP001141327">
    <property type="component" value="Unassembled WGS sequence"/>
</dbReference>
<dbReference type="InterPro" id="IPR027409">
    <property type="entry name" value="GroEL-like_apical_dom_sf"/>
</dbReference>
<dbReference type="InterPro" id="IPR000306">
    <property type="entry name" value="Znf_FYVE"/>
</dbReference>
<dbReference type="Gene3D" id="3.30.810.10">
    <property type="entry name" value="2-Layer Sandwich"/>
    <property type="match status" value="1"/>
</dbReference>
<feature type="region of interest" description="Disordered" evidence="11">
    <location>
        <begin position="1768"/>
        <end position="1799"/>
    </location>
</feature>
<evidence type="ECO:0000256" key="7">
    <source>
        <dbReference type="ARBA" id="ARBA00022833"/>
    </source>
</evidence>
<evidence type="ECO:0000256" key="8">
    <source>
        <dbReference type="ARBA" id="ARBA00022840"/>
    </source>
</evidence>
<dbReference type="EMBL" id="JAPMOS010000073">
    <property type="protein sequence ID" value="KAJ4456345.1"/>
    <property type="molecule type" value="Genomic_DNA"/>
</dbReference>
<dbReference type="SMART" id="SM00064">
    <property type="entry name" value="FYVE"/>
    <property type="match status" value="1"/>
</dbReference>
<keyword evidence="15" id="KW-1185">Reference proteome</keyword>
<feature type="domain" description="FYVE-type" evidence="12">
    <location>
        <begin position="58"/>
        <end position="116"/>
    </location>
</feature>
<feature type="compositionally biased region" description="Low complexity" evidence="11">
    <location>
        <begin position="1240"/>
        <end position="1252"/>
    </location>
</feature>
<feature type="region of interest" description="Disordered" evidence="11">
    <location>
        <begin position="820"/>
        <end position="840"/>
    </location>
</feature>
<evidence type="ECO:0000313" key="14">
    <source>
        <dbReference type="EMBL" id="KAJ4456345.1"/>
    </source>
</evidence>
<feature type="domain" description="PIPK" evidence="13">
    <location>
        <begin position="1965"/>
        <end position="2299"/>
    </location>
</feature>
<reference evidence="14" key="1">
    <citation type="journal article" date="2022" name="bioRxiv">
        <title>Genomics of Preaxostyla Flagellates Illuminates Evolutionary Transitions and the Path Towards Mitochondrial Loss.</title>
        <authorList>
            <person name="Novak L.V.F."/>
            <person name="Treitli S.C."/>
            <person name="Pyrih J."/>
            <person name="Halakuc P."/>
            <person name="Pipaliya S.V."/>
            <person name="Vacek V."/>
            <person name="Brzon O."/>
            <person name="Soukal P."/>
            <person name="Eme L."/>
            <person name="Dacks J.B."/>
            <person name="Karnkowska A."/>
            <person name="Elias M."/>
            <person name="Hampl V."/>
        </authorList>
    </citation>
    <scope>NUCLEOTIDE SEQUENCE</scope>
    <source>
        <strain evidence="14">RCP-MX</strain>
    </source>
</reference>
<dbReference type="EC" id="2.7.1.150" evidence="1"/>
<evidence type="ECO:0000256" key="11">
    <source>
        <dbReference type="SAM" id="MobiDB-lite"/>
    </source>
</evidence>
<feature type="compositionally biased region" description="Gly residues" evidence="11">
    <location>
        <begin position="301"/>
        <end position="310"/>
    </location>
</feature>
<name>A0ABQ8UHQ3_9EUKA</name>
<dbReference type="PROSITE" id="PS51455">
    <property type="entry name" value="PIPK"/>
    <property type="match status" value="1"/>
</dbReference>
<keyword evidence="7" id="KW-0862">Zinc</keyword>
<evidence type="ECO:0000256" key="1">
    <source>
        <dbReference type="ARBA" id="ARBA00012009"/>
    </source>
</evidence>
<feature type="compositionally biased region" description="Low complexity" evidence="11">
    <location>
        <begin position="1909"/>
        <end position="1918"/>
    </location>
</feature>
<dbReference type="PROSITE" id="PS50178">
    <property type="entry name" value="ZF_FYVE"/>
    <property type="match status" value="1"/>
</dbReference>
<keyword evidence="3" id="KW-0479">Metal-binding</keyword>
<evidence type="ECO:0000259" key="12">
    <source>
        <dbReference type="PROSITE" id="PS50178"/>
    </source>
</evidence>
<dbReference type="Pfam" id="PF01363">
    <property type="entry name" value="FYVE"/>
    <property type="match status" value="1"/>
</dbReference>
<sequence length="2588" mass="274049">MAFQQMNFECHSPDCSLDTLSSALGYDVRQPSTLILPHDPNDDVPTPSTTTRAFWMQDKYCPCCFECQAKFSLFRRRHHCRLCGHVFCGRCAPLLPAGQLLMQQARLCTACATRIRVQETQRRVPVADPLGRGGAPRSPFFRIASAPTKRALKRGQWQKSGSAMQILHVCLLQQQQQQQGAPGQPTAPRVPATAGGDPAPSRRSRSPSPSDDRASLASSSRHAPGSSAPGSSRHPDPPSEADEETVSDVDSEEADAGAAGGGRPAAPTKGPALGHAFFSRPAAGAAPPSPTGSKQPPEKGTSGGGGGGGARVSAFLGMVAGPPRAAAGGAPAASEPASRDLTIHVRLSTALPQTRPAPRSPAGAPAIPTAIPPQAALPPATTTTPIPIPVPITSTGVAARAIPVPPPPYAASPRSPVTSVSLLASAQPTSPTASLLSPLVRARPPPPGIPARPPTPPLRSSEGRRQTPGGADLPLWLSPGEVDLQQSWWRVRPGRERAIQAMADAHFVGVVKTLAAQCYGLSDQWVRVILSLAAAAIRSTPLDITHGDSLDLGAYVRVKTLPDPSAPSPHLHSCLVRGVVLRAGLVHRGMPTRVDRPRVLLFTCPLQYWRAESRPALLQPAIEQEAPYLHLLAAKILSVSPSIVACSRGAAHLLQELLAAHGVALMVNVPPKALARLSFALGAPLLDSPDDISLGALGTCTAFRQYTFPACPRPPSVAHPHPTPGCPPPTATCPPGPQHPQPTSGCTQLAVFDGCAAPLAATLVLWGRPDVLPRAKALARFALYAGHALVSEAAYLIATGFDPAHCPPLHYPPPATPPAVPPVPLTAPSTAKPALPWTDASTHTLFGHGPAGLDPPGSLDPAVSPDALLASQDPALPRYAPLAAPARPAPGQRPLPAAPSLADLLWEEESLLACKRAKATCPGGIATTTPGLGGIATVSRGIATISGGVATISTNPSLGGSGDEMMMVDCSPAQPPPLMVIPPGLPHPGTGRMTGYLPPSSSATPEEEQADVDSTQVITTIPPPVCTTTSLFVRVPPNPRRFAPPASFPGAPANPLVPVPRHTFVYLPPTLCERADAVPAVPRPVPYEGLPDMRTGQELMVLFSQLSPAMKALCTGFECKMLNFYRGESDMPLLAYLRTKLGNLTACPKCGRTPLDHREWYDHGRVRVEVTLERSALPPPSAASHPFLTWTTCRACQRHLTPRQEVTGALGRLSFAKFLEGLMYPPAESDACSAEGMSTPAHGQGPQGPQGQHHCGQLDLVRWFQWQDIVCRVETSPLSLFAIVPPAPWAAYEPTVQGSLWAQTRGEINRASTEFFGAIATRLQRYLGQGHKVVEVLGRDEAHGAALAQDLKTAFDRERSNFGMLMAMAGHVLELNKLRRHLATVSVTFNTSFSKLHDILQAETFRAQGGLPGLLAGLVAGTPAPSRALPGSGSGDLWPEAPPGLAIGSVRIPRPLSPQDRNPLEVGTVLSTAASHMDEGGLFGKSVSLPATVDKVLTASRPAQQQTAANPTPIMGPPGARTTAVRSNSVSALAAPAAPPDQAARSPGWEKVTMDADPFDPAYFFPTRRHRRSETISGGPPAALVPAPDSVRSAAVRPAVPATPAAAAAAAVPGVVAGLGPEPGEEDDVTLAEAEDALQRLDALFNEEESPVLVENSPPDAAAAPLVADAQQLEQQQEPAHAVPAPTEGPDATTGGSEARSPGTGTPQPTSLLTSLLKMDQPASTSPSPAPTPLAEHPPKSRPAPVPGRAAASSALFSPLVSGGLDSPVPGWAGGHSMPTVPPPGGDADSTTAPANPRALTAPATTLKTPAVSKKMFMVPRMDAFEPLPPVVYGNRATGYEGAGHILLPLGHQGDVVAVYDTEASTQIAYTLVSERYHEHVAGLLAQVTTAAAPESGATATPPPPDASAPPGVVAATDPPHPDAPPTSAAPAGAPSTSPYLPPAPSPTSLSSGSTEAETHPLDPAASPLASPAPAAPADRRIPEPPPPRPDALIKDQAMAEAAMLSEVREDLVMSFGEDGIGEDGEDGRQFTCTVYYPLQFHALRAQCCSNDHFIRSLSRCVGWSVKGGKSGSVFCRTIDERFVVKSVKQGELENFLGFAPHYFRYLHQVLFRGLPSVMARLLGVYTVVTQHKRDTHKTCLVVMENLFYQRPHIRRIYDLKGSERARYAKDKTAAGAVHMDENLLEIIQFGKPFMIESAARTHLEWCLYNDTCFLASRGLVDYSLVVGVDEVDRTLVLGIIDYLRLYQTVERVETMLKRSGFGTKSHHFSTPAGSRVDPTVVPPDRYRDRFRNAMRRYFVKVPDRHTKVAPPPASYGVNDELDADDLRAAEDFSPPIESSFARLRINYRPAREGCCYSGGSDDAPGGDAPGVERVPQVRKKVYTRAEQAAEFEKWKNGQLSEFPAVIFRGAHLHKGFQKGHDACHIVSCEVVKAIFLLSRPPAQNPTVRLQNVTIQEIEDIRASMSRADNLVGKTHSQNVGPDPDNDRQLDGELIALFKQDPQDGQPHSVVQPRPAVLSRARLQAAILRNSLARRPGIGAIPEVVLNAARRFYTHIGAWPVENWHRLQPDDVPRLTPEERALADPPRA</sequence>
<comment type="caution">
    <text evidence="14">The sequence shown here is derived from an EMBL/GenBank/DDBJ whole genome shotgun (WGS) entry which is preliminary data.</text>
</comment>
<accession>A0ABQ8UHQ3</accession>
<dbReference type="InterPro" id="IPR017907">
    <property type="entry name" value="Znf_RING_CS"/>
</dbReference>
<dbReference type="InterPro" id="IPR002498">
    <property type="entry name" value="PInositol-4-P-4/5-kinase_core"/>
</dbReference>
<dbReference type="PANTHER" id="PTHR45748">
    <property type="entry name" value="1-PHOSPHATIDYLINOSITOL 3-PHOSPHATE 5-KINASE-RELATED"/>
    <property type="match status" value="1"/>
</dbReference>
<evidence type="ECO:0000256" key="2">
    <source>
        <dbReference type="ARBA" id="ARBA00022679"/>
    </source>
</evidence>